<proteinExistence type="predicted"/>
<keyword evidence="2" id="KW-1185">Reference proteome</keyword>
<name>A0ABM7ZNG6_STRNI</name>
<accession>A0ABM7ZNG6</accession>
<dbReference type="RefSeq" id="WP_261951629.1">
    <property type="nucleotide sequence ID" value="NZ_AP026073.1"/>
</dbReference>
<evidence type="ECO:0000313" key="2">
    <source>
        <dbReference type="Proteomes" id="UP001059597"/>
    </source>
</evidence>
<dbReference type="EMBL" id="AP026073">
    <property type="protein sequence ID" value="BDM67485.1"/>
    <property type="molecule type" value="Genomic_DNA"/>
</dbReference>
<gene>
    <name evidence="1" type="ORF">HEK616_09720</name>
</gene>
<evidence type="ECO:0000313" key="1">
    <source>
        <dbReference type="EMBL" id="BDM67485.1"/>
    </source>
</evidence>
<protein>
    <submittedName>
        <fullName evidence="1">Uncharacterized protein</fullName>
    </submittedName>
</protein>
<reference evidence="1" key="1">
    <citation type="submission" date="2022-06" db="EMBL/GenBank/DDBJ databases">
        <title>Complete genome sequence of Streptomyces nigrescens HEK616.</title>
        <authorList>
            <person name="Asamizu S."/>
            <person name="Onaka H."/>
        </authorList>
    </citation>
    <scope>NUCLEOTIDE SEQUENCE</scope>
    <source>
        <strain evidence="1">HEK616</strain>
    </source>
</reference>
<organism evidence="1 2">
    <name type="scientific">Streptomyces nigrescens</name>
    <dbReference type="NCBI Taxonomy" id="1920"/>
    <lineage>
        <taxon>Bacteria</taxon>
        <taxon>Bacillati</taxon>
        <taxon>Actinomycetota</taxon>
        <taxon>Actinomycetes</taxon>
        <taxon>Kitasatosporales</taxon>
        <taxon>Streptomycetaceae</taxon>
        <taxon>Streptomyces</taxon>
    </lineage>
</organism>
<dbReference type="Proteomes" id="UP001059597">
    <property type="component" value="Chromosome"/>
</dbReference>
<sequence>MADLEKLDSVGFHQVRSEYVDWGSKSASPDIRQFTDHLSYLLAEARGLVPGPASEMISEVEETTASQFSNETNRVIRVTANCAGNPVEFDIIVQLAAPTAFVFPGE</sequence>